<evidence type="ECO:0000313" key="3">
    <source>
        <dbReference type="Proteomes" id="UP001321760"/>
    </source>
</evidence>
<organism evidence="2 3">
    <name type="scientific">Podospora aff. communis PSN243</name>
    <dbReference type="NCBI Taxonomy" id="3040156"/>
    <lineage>
        <taxon>Eukaryota</taxon>
        <taxon>Fungi</taxon>
        <taxon>Dikarya</taxon>
        <taxon>Ascomycota</taxon>
        <taxon>Pezizomycotina</taxon>
        <taxon>Sordariomycetes</taxon>
        <taxon>Sordariomycetidae</taxon>
        <taxon>Sordariales</taxon>
        <taxon>Podosporaceae</taxon>
        <taxon>Podospora</taxon>
    </lineage>
</organism>
<feature type="signal peptide" evidence="1">
    <location>
        <begin position="1"/>
        <end position="21"/>
    </location>
</feature>
<accession>A0AAV9G3L2</accession>
<dbReference type="AlphaFoldDB" id="A0AAV9G3L2"/>
<feature type="chain" id="PRO_5043530040" evidence="1">
    <location>
        <begin position="22"/>
        <end position="525"/>
    </location>
</feature>
<reference evidence="2" key="1">
    <citation type="journal article" date="2023" name="Mol. Phylogenet. Evol.">
        <title>Genome-scale phylogeny and comparative genomics of the fungal order Sordariales.</title>
        <authorList>
            <person name="Hensen N."/>
            <person name="Bonometti L."/>
            <person name="Westerberg I."/>
            <person name="Brannstrom I.O."/>
            <person name="Guillou S."/>
            <person name="Cros-Aarteil S."/>
            <person name="Calhoun S."/>
            <person name="Haridas S."/>
            <person name="Kuo A."/>
            <person name="Mondo S."/>
            <person name="Pangilinan J."/>
            <person name="Riley R."/>
            <person name="LaButti K."/>
            <person name="Andreopoulos B."/>
            <person name="Lipzen A."/>
            <person name="Chen C."/>
            <person name="Yan M."/>
            <person name="Daum C."/>
            <person name="Ng V."/>
            <person name="Clum A."/>
            <person name="Steindorff A."/>
            <person name="Ohm R.A."/>
            <person name="Martin F."/>
            <person name="Silar P."/>
            <person name="Natvig D.O."/>
            <person name="Lalanne C."/>
            <person name="Gautier V."/>
            <person name="Ament-Velasquez S.L."/>
            <person name="Kruys A."/>
            <person name="Hutchinson M.I."/>
            <person name="Powell A.J."/>
            <person name="Barry K."/>
            <person name="Miller A.N."/>
            <person name="Grigoriev I.V."/>
            <person name="Debuchy R."/>
            <person name="Gladieux P."/>
            <person name="Hiltunen Thoren M."/>
            <person name="Johannesson H."/>
        </authorList>
    </citation>
    <scope>NUCLEOTIDE SEQUENCE</scope>
    <source>
        <strain evidence="2">PSN243</strain>
    </source>
</reference>
<evidence type="ECO:0000256" key="1">
    <source>
        <dbReference type="SAM" id="SignalP"/>
    </source>
</evidence>
<sequence>MHIRHLPRILLSLYTLGACSGAVVEISSPDDIAYPVERVPVPPDWSTFGTNPLLRNNGSQSEVPVFQNVPPPPSLAALRPRPLVMGYPLIQTKGIARAERFLYIADTGKDATHNESAKIWKLDPATRNLTVLYQGPLLVTGKWLYYKEANIHGPAEVIVSDYGEEPSSRSPGTGVGAKVFAIQLDHNGDANGTRVLFEGPPLRSPEGIVVVGDSVLLADWAAGPVTTIADRNATFRSGKVFQIPIAGGPPIERFDDQEFVTLIGACKYVDEDGRNFIRLIDIDGGYPTGIKYLPQSGLVQFYRSEILTSEPLTFGALEKVLHREEYRTQIEVHGLQVGDILEIQAQNQGVFANGAVVDRIPIFDPSSTQFTVHIESFTGTPKIRFKASVIRDGDVITTALIERLKGLNGATLQDNKHAGAAAADLPTDIPRLAATADGTSQAVYFVAPGGGVPVTIWRGRPFVQPMGVMYSWDASKIWVTDQAAGPNETAGVFEIRLPSPEIRRQLFPRLRDQRPVLPDGVMSRD</sequence>
<name>A0AAV9G3L2_9PEZI</name>
<dbReference type="SUPFAM" id="SSF75011">
    <property type="entry name" value="3-carboxy-cis,cis-mucoante lactonizing enzyme"/>
    <property type="match status" value="1"/>
</dbReference>
<protein>
    <submittedName>
        <fullName evidence="2">Uncharacterized protein</fullName>
    </submittedName>
</protein>
<comment type="caution">
    <text evidence="2">The sequence shown here is derived from an EMBL/GenBank/DDBJ whole genome shotgun (WGS) entry which is preliminary data.</text>
</comment>
<evidence type="ECO:0000313" key="2">
    <source>
        <dbReference type="EMBL" id="KAK4441875.1"/>
    </source>
</evidence>
<dbReference type="PROSITE" id="PS51257">
    <property type="entry name" value="PROKAR_LIPOPROTEIN"/>
    <property type="match status" value="1"/>
</dbReference>
<keyword evidence="1" id="KW-0732">Signal</keyword>
<reference evidence="2" key="2">
    <citation type="submission" date="2023-05" db="EMBL/GenBank/DDBJ databases">
        <authorList>
            <consortium name="Lawrence Berkeley National Laboratory"/>
            <person name="Steindorff A."/>
            <person name="Hensen N."/>
            <person name="Bonometti L."/>
            <person name="Westerberg I."/>
            <person name="Brannstrom I.O."/>
            <person name="Guillou S."/>
            <person name="Cros-Aarteil S."/>
            <person name="Calhoun S."/>
            <person name="Haridas S."/>
            <person name="Kuo A."/>
            <person name="Mondo S."/>
            <person name="Pangilinan J."/>
            <person name="Riley R."/>
            <person name="Labutti K."/>
            <person name="Andreopoulos B."/>
            <person name="Lipzen A."/>
            <person name="Chen C."/>
            <person name="Yanf M."/>
            <person name="Daum C."/>
            <person name="Ng V."/>
            <person name="Clum A."/>
            <person name="Ohm R."/>
            <person name="Martin F."/>
            <person name="Silar P."/>
            <person name="Natvig D."/>
            <person name="Lalanne C."/>
            <person name="Gautier V."/>
            <person name="Ament-Velasquez S.L."/>
            <person name="Kruys A."/>
            <person name="Hutchinson M.I."/>
            <person name="Powell A.J."/>
            <person name="Barry K."/>
            <person name="Miller A.N."/>
            <person name="Grigoriev I.V."/>
            <person name="Debuchy R."/>
            <person name="Gladieux P."/>
            <person name="Thoren M.H."/>
            <person name="Johannesson H."/>
        </authorList>
    </citation>
    <scope>NUCLEOTIDE SEQUENCE</scope>
    <source>
        <strain evidence="2">PSN243</strain>
    </source>
</reference>
<gene>
    <name evidence="2" type="ORF">QBC34DRAFT_458157</name>
</gene>
<keyword evidence="3" id="KW-1185">Reference proteome</keyword>
<dbReference type="Proteomes" id="UP001321760">
    <property type="component" value="Unassembled WGS sequence"/>
</dbReference>
<dbReference type="EMBL" id="MU866064">
    <property type="protein sequence ID" value="KAK4441875.1"/>
    <property type="molecule type" value="Genomic_DNA"/>
</dbReference>
<proteinExistence type="predicted"/>